<dbReference type="EMBL" id="QGHD01000015">
    <property type="protein sequence ID" value="PWK97313.1"/>
    <property type="molecule type" value="Genomic_DNA"/>
</dbReference>
<dbReference type="Pfam" id="PF09818">
    <property type="entry name" value="ABC_ATPase"/>
    <property type="match status" value="1"/>
</dbReference>
<evidence type="ECO:0000313" key="4">
    <source>
        <dbReference type="Proteomes" id="UP000245523"/>
    </source>
</evidence>
<proteinExistence type="predicted"/>
<keyword evidence="4" id="KW-1185">Reference proteome</keyword>
<gene>
    <name evidence="3" type="ORF">B0H50_11532</name>
</gene>
<protein>
    <submittedName>
        <fullName evidence="3">ABC-class ATPase</fullName>
    </submittedName>
</protein>
<sequence>MKELYQKLRTFTGKNYGLYKSLVGKIWNFGDFDLEFIHVQGDPFAPASRLKFKAPIEILGIPAEWGNFPTKRLALADFLLRKIANEVNSRSEAAKENGEKFLLNVQTPGEEILVRNSLWVGGPSENAGKAIVELMLSVDLPGDKRTIDVSSAAEILTSTIPDLLMSLYLNSDADKKEALRYIESLEIREALLAEMQKRNFIAFVPDGAILPRESGASDKPKAGAIPFTSPEELRETFEVCGKKISGMAISKGITIIAGGAYHGKSTLLSALESAVVPHIPGDGREWIVTETSAMRIAAEPGRIVRGTRIAPFVRELPFHTSTENFETLSASGSTSEAANVMEALEFGSRTLFIDEDASAVNFLIRDARMRELVGEKDEPLIPLSDRADELKNRGINLVLVIGACGDYLQNADTVLVMKNYKPFCETKRAKEIAQKSSVQKPLSKLPPFGEFRSRKLLQIAEALLPGIKTRNAVERQVKVRLRGKEMAIGYVQADLRALFPHAETATLSGLGLFLLNLLQNVEDIPADEAIQKLYTQIQNVGFRRLPQGFSKDSELPRKEEIAAALLRCNLPMT</sequence>
<dbReference type="InterPro" id="IPR019195">
    <property type="entry name" value="ABC_ATPase_put"/>
</dbReference>
<dbReference type="InterPro" id="IPR046834">
    <property type="entry name" value="ABC_ATPase_C"/>
</dbReference>
<name>A0ABX5LK04_9BACT</name>
<evidence type="ECO:0000313" key="3">
    <source>
        <dbReference type="EMBL" id="PWK97313.1"/>
    </source>
</evidence>
<evidence type="ECO:0000259" key="2">
    <source>
        <dbReference type="Pfam" id="PF20446"/>
    </source>
</evidence>
<dbReference type="Proteomes" id="UP000245523">
    <property type="component" value="Unassembled WGS sequence"/>
</dbReference>
<organism evidence="3 4">
    <name type="scientific">Hallerella porci</name>
    <dbReference type="NCBI Taxonomy" id="1945871"/>
    <lineage>
        <taxon>Bacteria</taxon>
        <taxon>Pseudomonadati</taxon>
        <taxon>Fibrobacterota</taxon>
        <taxon>Fibrobacteria</taxon>
        <taxon>Fibrobacterales</taxon>
        <taxon>Fibrobacteraceae</taxon>
        <taxon>Hallerella</taxon>
    </lineage>
</organism>
<feature type="domain" description="ATPase of the ABC class N-terminal" evidence="2">
    <location>
        <begin position="1"/>
        <end position="164"/>
    </location>
</feature>
<dbReference type="InterPro" id="IPR046833">
    <property type="entry name" value="ABC_N"/>
</dbReference>
<dbReference type="RefSeq" id="WP_106198903.1">
    <property type="nucleotide sequence ID" value="NZ_QGHD01000015.1"/>
</dbReference>
<reference evidence="3 4" key="1">
    <citation type="submission" date="2018-05" db="EMBL/GenBank/DDBJ databases">
        <title>Animal gut microbial communities from fecal samples from Wisconsin, USA.</title>
        <authorList>
            <person name="Neumann A."/>
        </authorList>
    </citation>
    <scope>NUCLEOTIDE SEQUENCE [LARGE SCALE GENOMIC DNA]</scope>
    <source>
        <strain evidence="3 4">UWS4</strain>
    </source>
</reference>
<accession>A0ABX5LK04</accession>
<evidence type="ECO:0000259" key="1">
    <source>
        <dbReference type="Pfam" id="PF09818"/>
    </source>
</evidence>
<comment type="caution">
    <text evidence="3">The sequence shown here is derived from an EMBL/GenBank/DDBJ whole genome shotgun (WGS) entry which is preliminary data.</text>
</comment>
<dbReference type="PANTHER" id="PTHR38149">
    <property type="entry name" value="ATPASE"/>
    <property type="match status" value="1"/>
</dbReference>
<feature type="domain" description="ATPase of the ABC class C-terminal" evidence="1">
    <location>
        <begin position="176"/>
        <end position="440"/>
    </location>
</feature>
<dbReference type="PANTHER" id="PTHR38149:SF1">
    <property type="entry name" value="ATPASE"/>
    <property type="match status" value="1"/>
</dbReference>
<dbReference type="Pfam" id="PF20446">
    <property type="entry name" value="ABC_N"/>
    <property type="match status" value="1"/>
</dbReference>